<dbReference type="RefSeq" id="WP_204660990.1">
    <property type="nucleotide sequence ID" value="NZ_JAFBDT010000001.1"/>
</dbReference>
<evidence type="ECO:0000256" key="6">
    <source>
        <dbReference type="ARBA" id="ARBA00023136"/>
    </source>
</evidence>
<name>A0ABS2MM79_9FIRM</name>
<dbReference type="InterPro" id="IPR050487">
    <property type="entry name" value="FtsQ_DivIB"/>
</dbReference>
<organism evidence="10 11">
    <name type="scientific">Fusibacter tunisiensis</name>
    <dbReference type="NCBI Taxonomy" id="1008308"/>
    <lineage>
        <taxon>Bacteria</taxon>
        <taxon>Bacillati</taxon>
        <taxon>Bacillota</taxon>
        <taxon>Clostridia</taxon>
        <taxon>Eubacteriales</taxon>
        <taxon>Eubacteriales Family XII. Incertae Sedis</taxon>
        <taxon>Fusibacter</taxon>
    </lineage>
</organism>
<protein>
    <submittedName>
        <fullName evidence="10">Cell division protein FtsQ</fullName>
    </submittedName>
</protein>
<dbReference type="Proteomes" id="UP000767854">
    <property type="component" value="Unassembled WGS sequence"/>
</dbReference>
<evidence type="ECO:0000256" key="7">
    <source>
        <dbReference type="ARBA" id="ARBA00023306"/>
    </source>
</evidence>
<dbReference type="Pfam" id="PF08478">
    <property type="entry name" value="POTRA_1"/>
    <property type="match status" value="1"/>
</dbReference>
<keyword evidence="5 8" id="KW-1133">Transmembrane helix</keyword>
<keyword evidence="3 10" id="KW-0132">Cell division</keyword>
<evidence type="ECO:0000256" key="2">
    <source>
        <dbReference type="ARBA" id="ARBA00022475"/>
    </source>
</evidence>
<comment type="subcellular location">
    <subcellularLocation>
        <location evidence="1">Membrane</location>
    </subcellularLocation>
</comment>
<keyword evidence="4 8" id="KW-0812">Transmembrane</keyword>
<keyword evidence="11" id="KW-1185">Reference proteome</keyword>
<dbReference type="PANTHER" id="PTHR37820:SF1">
    <property type="entry name" value="CELL DIVISION PROTEIN FTSQ"/>
    <property type="match status" value="1"/>
</dbReference>
<dbReference type="InterPro" id="IPR013685">
    <property type="entry name" value="POTRA_FtsQ_type"/>
</dbReference>
<keyword evidence="6 8" id="KW-0472">Membrane</keyword>
<accession>A0ABS2MM79</accession>
<feature type="domain" description="POTRA" evidence="9">
    <location>
        <begin position="31"/>
        <end position="99"/>
    </location>
</feature>
<evidence type="ECO:0000313" key="10">
    <source>
        <dbReference type="EMBL" id="MBM7560501.1"/>
    </source>
</evidence>
<evidence type="ECO:0000256" key="8">
    <source>
        <dbReference type="SAM" id="Phobius"/>
    </source>
</evidence>
<proteinExistence type="predicted"/>
<sequence length="239" mass="27199">MKRFFKILGILFVLIGIGILGYFLYTQTDLFRISKIEFNDHDHLNLTEIQRESGIYLGLPYFMVDVKDAKMKLETHPFVKSAAIKKSFPGLIAIEIVYRTHAFNLTYSDITLSLDSELYVLEVLEAPKSGFTVEGFEFNSFSTGELIRVDKRYLLENVVQLIELFQKSHVTVVPSLKYEKNGIIADLNEIKVKFGDGENIQKRFNAFVSIYDDLSLKGITSGIIDVSTDGLPIYKPFGE</sequence>
<evidence type="ECO:0000256" key="1">
    <source>
        <dbReference type="ARBA" id="ARBA00004370"/>
    </source>
</evidence>
<comment type="caution">
    <text evidence="10">The sequence shown here is derived from an EMBL/GenBank/DDBJ whole genome shotgun (WGS) entry which is preliminary data.</text>
</comment>
<evidence type="ECO:0000256" key="5">
    <source>
        <dbReference type="ARBA" id="ARBA00022989"/>
    </source>
</evidence>
<evidence type="ECO:0000259" key="9">
    <source>
        <dbReference type="PROSITE" id="PS51779"/>
    </source>
</evidence>
<gene>
    <name evidence="10" type="ORF">JOC49_000010</name>
</gene>
<evidence type="ECO:0000256" key="4">
    <source>
        <dbReference type="ARBA" id="ARBA00022692"/>
    </source>
</evidence>
<dbReference type="PANTHER" id="PTHR37820">
    <property type="entry name" value="CELL DIVISION PROTEIN DIVIB"/>
    <property type="match status" value="1"/>
</dbReference>
<reference evidence="10 11" key="1">
    <citation type="submission" date="2021-01" db="EMBL/GenBank/DDBJ databases">
        <title>Genomic Encyclopedia of Type Strains, Phase IV (KMG-IV): sequencing the most valuable type-strain genomes for metagenomic binning, comparative biology and taxonomic classification.</title>
        <authorList>
            <person name="Goeker M."/>
        </authorList>
    </citation>
    <scope>NUCLEOTIDE SEQUENCE [LARGE SCALE GENOMIC DNA]</scope>
    <source>
        <strain evidence="10 11">DSM 24436</strain>
    </source>
</reference>
<evidence type="ECO:0000313" key="11">
    <source>
        <dbReference type="Proteomes" id="UP000767854"/>
    </source>
</evidence>
<dbReference type="GO" id="GO:0051301">
    <property type="term" value="P:cell division"/>
    <property type="evidence" value="ECO:0007669"/>
    <property type="project" value="UniProtKB-KW"/>
</dbReference>
<dbReference type="EMBL" id="JAFBDT010000001">
    <property type="protein sequence ID" value="MBM7560501.1"/>
    <property type="molecule type" value="Genomic_DNA"/>
</dbReference>
<evidence type="ECO:0000256" key="3">
    <source>
        <dbReference type="ARBA" id="ARBA00022618"/>
    </source>
</evidence>
<keyword evidence="2" id="KW-1003">Cell membrane</keyword>
<feature type="transmembrane region" description="Helical" evidence="8">
    <location>
        <begin position="7"/>
        <end position="25"/>
    </location>
</feature>
<dbReference type="InterPro" id="IPR034746">
    <property type="entry name" value="POTRA"/>
</dbReference>
<keyword evidence="7" id="KW-0131">Cell cycle</keyword>
<dbReference type="Gene3D" id="3.10.20.310">
    <property type="entry name" value="membrane protein fhac"/>
    <property type="match status" value="1"/>
</dbReference>
<dbReference type="PROSITE" id="PS51779">
    <property type="entry name" value="POTRA"/>
    <property type="match status" value="1"/>
</dbReference>